<evidence type="ECO:0000256" key="1">
    <source>
        <dbReference type="SAM" id="MobiDB-lite"/>
    </source>
</evidence>
<proteinExistence type="predicted"/>
<feature type="domain" description="Helicase HerA central" evidence="2">
    <location>
        <begin position="1390"/>
        <end position="1591"/>
    </location>
</feature>
<evidence type="ECO:0000259" key="2">
    <source>
        <dbReference type="Pfam" id="PF01935"/>
    </source>
</evidence>
<dbReference type="PANTHER" id="PTHR30121">
    <property type="entry name" value="UNCHARACTERIZED PROTEIN YJGR-RELATED"/>
    <property type="match status" value="1"/>
</dbReference>
<dbReference type="RefSeq" id="WP_075527510.1">
    <property type="nucleotide sequence ID" value="NZ_CP017560.1"/>
</dbReference>
<evidence type="ECO:0000313" key="4">
    <source>
        <dbReference type="Proteomes" id="UP000185746"/>
    </source>
</evidence>
<sequence length="1733" mass="200758">MSNQFYEYIAEQLVAFFQQQSSNQKIGRYYLQLPSIETSEVLFEAFKSEEASSAFFYQHEKGNERYETIALTYQGYKFVIAIVNESITSSFLVTLRNAMSLQQGDWKNASLILLTSNLQDSIKDGSINLTHEGMPLHVEQFIGSLEKMIEQQVKNPMSRRIIKHFLESREREYALENTTFLDFEEVLNIANKEEITTEDYRELHYFPDDELRQLLSEQETLPVKSRAWNQKEKEIQQRLNKNTELHHDIEQTREQGSAREELEARFGAGRRDLEPKNDPDKDMWYETDLTKILNWEEDIKNTTKIELLSDDIKCMNKHIELWKRPNATTAAGLRTWHLIAFLSPEEEAQEIEVRIPFSQRLKKEHILSRAQSYTNTSGKNLVITVKVEEGADFYRSVYRHEGKTPYTFNLLVLKSTSEPFESIRHHYKIQTGQRANYAIELQMDHQYFQLGTGTEREVAIKENEQVIVSDLDEKLKLEIQSSASTDDHSVKCFIQTPSFTVPIVVKDEALRILPKTAHQIWVEKFEKQQSIELIEDDSKAIIQDYLYTTHKDEREYFKLEERWAKEKWAYGKYQDSNLEAIALAIPDRLREAYHAYLEAVVEQGTIHSFTFYDEALREKAEMYVEAFLTEIENIEVDSILQDEVRNLMKLGRIDINDELIYTSYSPLNVAYQLELQKTMNGEDIDRNTIERMQNSHFAPLIVEEGITYKPVVHDRMSEWTIYRPSDEVNVGESNLYLAQLVQEKIEQFYEYYPYLFTISGKTPLRISIVNIPDDREIVKGLLNMFLKEVKKGKELHALRPIEISAYTRGHHVSHFEVFQQMENYEEVEHYFQGLSFNNKYEIPRDVFYQLQRLIRYSVHSIEDRIEYAHLSFYKMDGKSEVVQQKTQDLPDSLALNGLLTSPTSQLTEEGGYRIGFGTGGHQVNKENLLEKSILKWNEYVANMMTNGLNPYNKDIALSTRVHALNEQLLEDLYKQTNWVTFINPEVDLLYFTERRDDLIIVHYSDQLSSSHAYDAITVTNKSTQYVQVIKQFLESREIKTTQKEIEETIKAFNVFNGEWLLRAIQNKSHDQREKMSVLSAVKLSLKYFKEKAPEVTWIPISMEEIVRVSNAIQLNKKDGLFSGKTIGRSGNCSDDLLMMGFKVDEEGQLILYLYPIEVKIGHNQSGVIDKGISQVKELNRRLKEVLTESTFDAQFMRHFFAQRMITVAQKMEQQQFWGDQVWVTEQISHRLLNGDFTVAINGLPSFGEGAIFSFKKEEVSENSTRIENVLVLAYPEQMGYEWLTKSMDEVMKSDMTIELVVENTKKPEEYSPAPSVENDQEVDELEQPKPSVMSDQDTDESEEDDKTQEAGDDTAPTPPLVENREDNISRPLIGYTQFDLARYWEFGHKELPNRHLLIGGRSGQGKTYFIQSLLMGLSSGNQPSLVIDYSSSYTKTQLEEDFVAHLGDRLVEHSVYLDKIPINPFTRRTRIVSGKEELEPIVETAGRVKEVFASVYRTLGPQQEMTLYRAIKSGIENHGSQMTMSLLEEELYNLEGVSKTVVGSILSRLIQFIHLDPFDYSSEHKWDDYFQDDGQVTIIQLDGYSQIEIKKLLTEFVLWDLWYYRLSKTEENPMAIVLDEAQNLAFGGGSPANLILREGRKFGWSAWFATQTFTNFSPEELSTLQGAATKVFFNPAESEVTSISRNLGGDYQEALRKLVKGQCLVTGQFMEENGTLSQSQVYVVSVPPMNERN</sequence>
<dbReference type="Gene3D" id="3.40.50.300">
    <property type="entry name" value="P-loop containing nucleotide triphosphate hydrolases"/>
    <property type="match status" value="2"/>
</dbReference>
<evidence type="ECO:0000313" key="3">
    <source>
        <dbReference type="EMBL" id="AOV07378.1"/>
    </source>
</evidence>
<dbReference type="Pfam" id="PF01935">
    <property type="entry name" value="DUF87"/>
    <property type="match status" value="1"/>
</dbReference>
<dbReference type="InterPro" id="IPR027417">
    <property type="entry name" value="P-loop_NTPase"/>
</dbReference>
<feature type="region of interest" description="Disordered" evidence="1">
    <location>
        <begin position="1303"/>
        <end position="1368"/>
    </location>
</feature>
<name>A0A1D8JFC0_9BACL</name>
<accession>A0A1D8JFC0</accession>
<feature type="compositionally biased region" description="Acidic residues" evidence="1">
    <location>
        <begin position="1336"/>
        <end position="1352"/>
    </location>
</feature>
<gene>
    <name evidence="3" type="ORF">BI350_07385</name>
</gene>
<dbReference type="InterPro" id="IPR051162">
    <property type="entry name" value="T4SS_component"/>
</dbReference>
<reference evidence="3 4" key="1">
    <citation type="submission" date="2016-09" db="EMBL/GenBank/DDBJ databases">
        <title>Complete genome sequence of the Lysinibacillus sphaericus LMG 22257, a specie of Bacillus with ureolytic activity that can effectively biodeposit calcium carbonate.</title>
        <authorList>
            <person name="Yan W."/>
        </authorList>
    </citation>
    <scope>NUCLEOTIDE SEQUENCE [LARGE SCALE GENOMIC DNA]</scope>
    <source>
        <strain evidence="3 4">LMG 22257</strain>
    </source>
</reference>
<feature type="region of interest" description="Disordered" evidence="1">
    <location>
        <begin position="239"/>
        <end position="260"/>
    </location>
</feature>
<dbReference type="NCBIfam" id="TIGR03237">
    <property type="entry name" value="dnd_assoc_2"/>
    <property type="match status" value="1"/>
</dbReference>
<dbReference type="InterPro" id="IPR017646">
    <property type="entry name" value="Dnd_assoc_2"/>
</dbReference>
<protein>
    <submittedName>
        <fullName evidence="3">DNA phosphorothioation-dependent restriction protein DptH</fullName>
    </submittedName>
</protein>
<dbReference type="PANTHER" id="PTHR30121:SF6">
    <property type="entry name" value="SLR6007 PROTEIN"/>
    <property type="match status" value="1"/>
</dbReference>
<dbReference type="SUPFAM" id="SSF52540">
    <property type="entry name" value="P-loop containing nucleoside triphosphate hydrolases"/>
    <property type="match status" value="1"/>
</dbReference>
<keyword evidence="4" id="KW-1185">Reference proteome</keyword>
<organism evidence="3 4">
    <name type="scientific">Sporosarcina ureilytica</name>
    <dbReference type="NCBI Taxonomy" id="298596"/>
    <lineage>
        <taxon>Bacteria</taxon>
        <taxon>Bacillati</taxon>
        <taxon>Bacillota</taxon>
        <taxon>Bacilli</taxon>
        <taxon>Bacillales</taxon>
        <taxon>Caryophanaceae</taxon>
        <taxon>Sporosarcina</taxon>
    </lineage>
</organism>
<dbReference type="Proteomes" id="UP000185746">
    <property type="component" value="Chromosome"/>
</dbReference>
<dbReference type="InterPro" id="IPR002789">
    <property type="entry name" value="HerA_central"/>
</dbReference>
<dbReference type="KEGG" id="surl:BI350_07385"/>
<dbReference type="EMBL" id="CP017560">
    <property type="protein sequence ID" value="AOV07378.1"/>
    <property type="molecule type" value="Genomic_DNA"/>
</dbReference>